<dbReference type="EMBL" id="ACOU01000003">
    <property type="protein sequence ID" value="EKX73129.1"/>
    <property type="molecule type" value="Genomic_DNA"/>
</dbReference>
<dbReference type="Pfam" id="PF26188">
    <property type="entry name" value="RESC6"/>
    <property type="match status" value="1"/>
</dbReference>
<comment type="caution">
    <text evidence="2">The sequence shown here is derived from an EMBL/GenBank/DDBJ whole genome shotgun (WGS) entry which is preliminary data.</text>
</comment>
<evidence type="ECO:0000313" key="3">
    <source>
        <dbReference type="Proteomes" id="UP000031512"/>
    </source>
</evidence>
<sequence>MVLPFLVRSVASSHTKKDVEVVFTKLLKALPELEGSIVANSLNLLSKKEISQPTFHWRKIADILTENTSRVKHESKNKTTTLIHNYTANEICIILNAFAKINCVHHGLLNTSVKIIMDQIREVHTASICNVIHSLGKFGEISFIKDIVKKLVACSGPSARTFPGKSKKIGGYNSVNTMSWDSKTIQKLVGNFNEKDFSMILRVLLLNNDKLGTDNMVNDLLSSLATKCENLTDQTIAILVNSIAYYGQDNNGLLYVLSPIISLRLKNSGFTPQCIAQIANGYARLDVRDEVLFGALSDRVCKDNDKFSVRVIVNVLNAHAKLSIYDEKLFGLCVKKLEKRVKEMTPQCVGNTISAYSKFSGLIDRSKLQNFFNILCKYIEELDCFDNFIPQNYVNILDGLTRLEAYSQKLFLKFAASIIPLKDKLNHVDVKSLLFSIYHCKLIHSDLLLALLSRLEFVIKKMGHNFMTNSIFITSQLHFICNPDGKHFKNENFLYLPQGGNDITNSPSPDELRGIQSKLLESVGFVILCMKSFGTINYLNPAGIYTCIKSLLKANLLDFGFIDLLLQQLSNHVKHDSSSRILIILGQLPLINHKIPDHLLNSLRGMYLTPRESIDLLNILCKLGQIDFSVFNALKSLNLWKCDVIKTHLSLSLFINHMYTLQCSLETFTHATTLSRRLVNICKYNSQVGIFNPDIIASVLVLHNNRELGCMNTSMLEGLKDIKITNNTLFKSPSKNFEYELREEIESLANSLTGTVDYVENCLFSDHRSLTLLIK</sequence>
<keyword evidence="3" id="KW-1185">Reference proteome</keyword>
<dbReference type="VEuPathDB" id="PiroplasmaDB:BEWA_051830"/>
<accession>L1LCW8</accession>
<proteinExistence type="predicted"/>
<dbReference type="RefSeq" id="XP_004832581.1">
    <property type="nucleotide sequence ID" value="XM_004832524.1"/>
</dbReference>
<name>L1LCW8_THEEQ</name>
<feature type="domain" description="RNA-editing substrate-binding complex 6 protein" evidence="1">
    <location>
        <begin position="226"/>
        <end position="479"/>
    </location>
</feature>
<dbReference type="eggNOG" id="ENOG502QX4K">
    <property type="taxonomic scope" value="Eukaryota"/>
</dbReference>
<reference evidence="2 3" key="1">
    <citation type="journal article" date="2012" name="BMC Genomics">
        <title>Comparative genomic analysis and phylogenetic position of Theileria equi.</title>
        <authorList>
            <person name="Kappmeyer L.S."/>
            <person name="Thiagarajan M."/>
            <person name="Herndon D.R."/>
            <person name="Ramsay J.D."/>
            <person name="Caler E."/>
            <person name="Djikeng A."/>
            <person name="Gillespie J.J."/>
            <person name="Lau A.O."/>
            <person name="Roalson E.H."/>
            <person name="Silva J.C."/>
            <person name="Silva M.G."/>
            <person name="Suarez C.E."/>
            <person name="Ueti M.W."/>
            <person name="Nene V.M."/>
            <person name="Mealey R.H."/>
            <person name="Knowles D.P."/>
            <person name="Brayton K.A."/>
        </authorList>
    </citation>
    <scope>NUCLEOTIDE SEQUENCE [LARGE SCALE GENOMIC DNA]</scope>
    <source>
        <strain evidence="2 3">WA</strain>
    </source>
</reference>
<gene>
    <name evidence="2" type="ORF">BEWA_051830</name>
</gene>
<protein>
    <recommendedName>
        <fullName evidence="1">RNA-editing substrate-binding complex 6 protein domain-containing protein</fullName>
    </recommendedName>
</protein>
<evidence type="ECO:0000259" key="1">
    <source>
        <dbReference type="Pfam" id="PF26188"/>
    </source>
</evidence>
<dbReference type="GeneID" id="15803099"/>
<dbReference type="AlphaFoldDB" id="L1LCW8"/>
<evidence type="ECO:0000313" key="2">
    <source>
        <dbReference type="EMBL" id="EKX73129.1"/>
    </source>
</evidence>
<dbReference type="InterPro" id="IPR058917">
    <property type="entry name" value="RESC6_dom"/>
</dbReference>
<organism evidence="2 3">
    <name type="scientific">Theileria equi strain WA</name>
    <dbReference type="NCBI Taxonomy" id="1537102"/>
    <lineage>
        <taxon>Eukaryota</taxon>
        <taxon>Sar</taxon>
        <taxon>Alveolata</taxon>
        <taxon>Apicomplexa</taxon>
        <taxon>Aconoidasida</taxon>
        <taxon>Piroplasmida</taxon>
        <taxon>Theileriidae</taxon>
        <taxon>Theileria</taxon>
    </lineage>
</organism>
<dbReference type="Proteomes" id="UP000031512">
    <property type="component" value="Unassembled WGS sequence"/>
</dbReference>
<dbReference type="KEGG" id="beq:BEWA_051830"/>
<dbReference type="OrthoDB" id="385235at2759"/>